<evidence type="ECO:0000256" key="4">
    <source>
        <dbReference type="ARBA" id="ARBA00022519"/>
    </source>
</evidence>
<evidence type="ECO:0000256" key="2">
    <source>
        <dbReference type="ARBA" id="ARBA00022448"/>
    </source>
</evidence>
<dbReference type="PANTHER" id="PTHR32196">
    <property type="entry name" value="ABC TRANSPORTER PERMEASE PROTEIN YPHD-RELATED-RELATED"/>
    <property type="match status" value="1"/>
</dbReference>
<keyword evidence="7 9" id="KW-0472">Membrane</keyword>
<evidence type="ECO:0000256" key="6">
    <source>
        <dbReference type="ARBA" id="ARBA00022989"/>
    </source>
</evidence>
<feature type="transmembrane region" description="Helical" evidence="9">
    <location>
        <begin position="85"/>
        <end position="102"/>
    </location>
</feature>
<evidence type="ECO:0000313" key="11">
    <source>
        <dbReference type="Proteomes" id="UP000188388"/>
    </source>
</evidence>
<sequence length="344" mass="36379">MIMESTPQSLTSSGTGKSAKMGSRIGLTQELIVFLLAIALFTYFSLTLDNFLSSANILNLIRNVAMLGMLSLGMAVVVIGRGVDLSLVAVMAVSLTFSIVLANQGYAFSAALVLGLALVIVVAIIMGFLIAYVEIPAIFATLAVSAIVYGLGRGVIATLDVNNVPDNLDWFLFLGRGSFLGIPIPIWLFAISALALYLFLRRTGFGRFIYAIGDNISTARITGIPVRPTIILQYVLSGVMAFLAGCVTAASVASMNMRMVNSTLIYDVLLVVILGGIGLSGGRGGVRNVLVGTVLIGLLLNGMTILDFSYTVQNLVKSTVLLCALIVDALLNPRDEQTSQQGDI</sequence>
<evidence type="ECO:0000256" key="8">
    <source>
        <dbReference type="SAM" id="MobiDB-lite"/>
    </source>
</evidence>
<feature type="transmembrane region" description="Helical" evidence="9">
    <location>
        <begin position="264"/>
        <end position="282"/>
    </location>
</feature>
<dbReference type="Proteomes" id="UP000188388">
    <property type="component" value="Unassembled WGS sequence"/>
</dbReference>
<feature type="region of interest" description="Disordered" evidence="8">
    <location>
        <begin position="1"/>
        <end position="21"/>
    </location>
</feature>
<dbReference type="PANTHER" id="PTHR32196:SF21">
    <property type="entry name" value="ABC TRANSPORTER PERMEASE PROTEIN YPHD-RELATED"/>
    <property type="match status" value="1"/>
</dbReference>
<feature type="transmembrane region" description="Helical" evidence="9">
    <location>
        <begin position="137"/>
        <end position="159"/>
    </location>
</feature>
<feature type="transmembrane region" description="Helical" evidence="9">
    <location>
        <begin position="31"/>
        <end position="48"/>
    </location>
</feature>
<evidence type="ECO:0000256" key="5">
    <source>
        <dbReference type="ARBA" id="ARBA00022692"/>
    </source>
</evidence>
<dbReference type="STRING" id="1631249.BQ8794_50742"/>
<dbReference type="Pfam" id="PF02653">
    <property type="entry name" value="BPD_transp_2"/>
    <property type="match status" value="1"/>
</dbReference>
<evidence type="ECO:0000256" key="3">
    <source>
        <dbReference type="ARBA" id="ARBA00022475"/>
    </source>
</evidence>
<proteinExistence type="predicted"/>
<dbReference type="CDD" id="cd06579">
    <property type="entry name" value="TM_PBP1_transp_AraH_like"/>
    <property type="match status" value="1"/>
</dbReference>
<organism evidence="10 11">
    <name type="scientific">Mesorhizobium prunaredense</name>
    <dbReference type="NCBI Taxonomy" id="1631249"/>
    <lineage>
        <taxon>Bacteria</taxon>
        <taxon>Pseudomonadati</taxon>
        <taxon>Pseudomonadota</taxon>
        <taxon>Alphaproteobacteria</taxon>
        <taxon>Hyphomicrobiales</taxon>
        <taxon>Phyllobacteriaceae</taxon>
        <taxon>Mesorhizobium</taxon>
    </lineage>
</organism>
<feature type="transmembrane region" description="Helical" evidence="9">
    <location>
        <begin position="230"/>
        <end position="252"/>
    </location>
</feature>
<keyword evidence="4" id="KW-0997">Cell inner membrane</keyword>
<keyword evidence="11" id="KW-1185">Reference proteome</keyword>
<keyword evidence="3" id="KW-1003">Cell membrane</keyword>
<keyword evidence="6 9" id="KW-1133">Transmembrane helix</keyword>
<protein>
    <submittedName>
        <fullName evidence="10">Inner-membrane translocator</fullName>
    </submittedName>
</protein>
<feature type="transmembrane region" description="Helical" evidence="9">
    <location>
        <begin position="289"/>
        <end position="306"/>
    </location>
</feature>
<dbReference type="AlphaFoldDB" id="A0A1R3VFE9"/>
<feature type="transmembrane region" description="Helical" evidence="9">
    <location>
        <begin position="108"/>
        <end position="130"/>
    </location>
</feature>
<dbReference type="GO" id="GO:0022857">
    <property type="term" value="F:transmembrane transporter activity"/>
    <property type="evidence" value="ECO:0007669"/>
    <property type="project" value="InterPro"/>
</dbReference>
<evidence type="ECO:0000313" key="10">
    <source>
        <dbReference type="EMBL" id="SIT58640.1"/>
    </source>
</evidence>
<evidence type="ECO:0000256" key="7">
    <source>
        <dbReference type="ARBA" id="ARBA00023136"/>
    </source>
</evidence>
<keyword evidence="2" id="KW-0813">Transport</keyword>
<dbReference type="EMBL" id="FTPD01000045">
    <property type="protein sequence ID" value="SIT58640.1"/>
    <property type="molecule type" value="Genomic_DNA"/>
</dbReference>
<evidence type="ECO:0000256" key="9">
    <source>
        <dbReference type="SAM" id="Phobius"/>
    </source>
</evidence>
<gene>
    <name evidence="10" type="ORF">BQ8794_50742</name>
</gene>
<feature type="transmembrane region" description="Helical" evidence="9">
    <location>
        <begin position="179"/>
        <end position="200"/>
    </location>
</feature>
<dbReference type="InterPro" id="IPR001851">
    <property type="entry name" value="ABC_transp_permease"/>
</dbReference>
<evidence type="ECO:0000256" key="1">
    <source>
        <dbReference type="ARBA" id="ARBA00004651"/>
    </source>
</evidence>
<feature type="compositionally biased region" description="Polar residues" evidence="8">
    <location>
        <begin position="1"/>
        <end position="16"/>
    </location>
</feature>
<reference evidence="11" key="1">
    <citation type="submission" date="2017-01" db="EMBL/GenBank/DDBJ databases">
        <authorList>
            <person name="Brunel B."/>
        </authorList>
    </citation>
    <scope>NUCLEOTIDE SEQUENCE [LARGE SCALE GENOMIC DNA]</scope>
</reference>
<comment type="subcellular location">
    <subcellularLocation>
        <location evidence="1">Cell membrane</location>
        <topology evidence="1">Multi-pass membrane protein</topology>
    </subcellularLocation>
</comment>
<keyword evidence="5 9" id="KW-0812">Transmembrane</keyword>
<dbReference type="GO" id="GO:0005886">
    <property type="term" value="C:plasma membrane"/>
    <property type="evidence" value="ECO:0007669"/>
    <property type="project" value="UniProtKB-SubCell"/>
</dbReference>
<feature type="transmembrane region" description="Helical" evidence="9">
    <location>
        <begin position="60"/>
        <end position="78"/>
    </location>
</feature>
<accession>A0A1R3VFE9</accession>
<name>A0A1R3VFE9_9HYPH</name>